<dbReference type="OrthoDB" id="2678679at2759"/>
<proteinExistence type="predicted"/>
<sequence length="518" mass="57818">MFKHNLDRLNHRLIGLVPEDDPEKERLVKTHIDQEYWSTFIPQDLPPEIKHLLDCHAYKIPLVLTVSHDYCILPFALPLGCGIAVMGFYRIIDVAHKQELYTDDGKSRTSRATWRFKLRWIPGGENVPEGQQQPLHPWWQAPPSLDAPKPIDTPSPYSLLPMHLHNEPEKPDDDDQFASEVHTRKGWHCRKCGRLNVQRLLGAQKCGTCETGNRLLPVEALYVRDPHKTTPDTTPVDTYPASVSCRVLDAGRNVVRTFLYTIDEGVEIKHVFTCNRPALQTGADHLFREIQRRVPMAWQGAKTKLAAGPYYTYLAGPGNETPPNVVAWANTPRCLQDARKMIELYARDRVGDLNFRAETLTVLGWTSPGTRKSPTPLPAKKLPVAILCLGADVELCVAPVSGFAKSPPPPPVIKRSASVALRQAQHTVDKAVEDDPFDSPLSGASSDEEALSVRHPSKDPGAVPRSKAKKPAESMLITLVHGDMVIFYGDDFEYTLHRTGMSIVLITQPWAGTHGLLK</sequence>
<accession>A0A0C3RYW9</accession>
<gene>
    <name evidence="2" type="ORF">PHLGIDRAFT_420395</name>
</gene>
<dbReference type="Proteomes" id="UP000053257">
    <property type="component" value="Unassembled WGS sequence"/>
</dbReference>
<name>A0A0C3RYW9_PHLG1</name>
<keyword evidence="3" id="KW-1185">Reference proteome</keyword>
<dbReference type="HOGENOM" id="CLU_524873_0_0_1"/>
<protein>
    <submittedName>
        <fullName evidence="2">Uncharacterized protein</fullName>
    </submittedName>
</protein>
<reference evidence="2 3" key="1">
    <citation type="journal article" date="2014" name="PLoS Genet.">
        <title>Analysis of the Phlebiopsis gigantea genome, transcriptome and secretome provides insight into its pioneer colonization strategies of wood.</title>
        <authorList>
            <person name="Hori C."/>
            <person name="Ishida T."/>
            <person name="Igarashi K."/>
            <person name="Samejima M."/>
            <person name="Suzuki H."/>
            <person name="Master E."/>
            <person name="Ferreira P."/>
            <person name="Ruiz-Duenas F.J."/>
            <person name="Held B."/>
            <person name="Canessa P."/>
            <person name="Larrondo L.F."/>
            <person name="Schmoll M."/>
            <person name="Druzhinina I.S."/>
            <person name="Kubicek C.P."/>
            <person name="Gaskell J.A."/>
            <person name="Kersten P."/>
            <person name="St John F."/>
            <person name="Glasner J."/>
            <person name="Sabat G."/>
            <person name="Splinter BonDurant S."/>
            <person name="Syed K."/>
            <person name="Yadav J."/>
            <person name="Mgbeahuruike A.C."/>
            <person name="Kovalchuk A."/>
            <person name="Asiegbu F.O."/>
            <person name="Lackner G."/>
            <person name="Hoffmeister D."/>
            <person name="Rencoret J."/>
            <person name="Gutierrez A."/>
            <person name="Sun H."/>
            <person name="Lindquist E."/>
            <person name="Barry K."/>
            <person name="Riley R."/>
            <person name="Grigoriev I.V."/>
            <person name="Henrissat B."/>
            <person name="Kues U."/>
            <person name="Berka R.M."/>
            <person name="Martinez A.T."/>
            <person name="Covert S.F."/>
            <person name="Blanchette R.A."/>
            <person name="Cullen D."/>
        </authorList>
    </citation>
    <scope>NUCLEOTIDE SEQUENCE [LARGE SCALE GENOMIC DNA]</scope>
    <source>
        <strain evidence="2 3">11061_1 CR5-6</strain>
    </source>
</reference>
<evidence type="ECO:0000256" key="1">
    <source>
        <dbReference type="SAM" id="MobiDB-lite"/>
    </source>
</evidence>
<dbReference type="EMBL" id="KN840497">
    <property type="protein sequence ID" value="KIP07421.1"/>
    <property type="molecule type" value="Genomic_DNA"/>
</dbReference>
<feature type="region of interest" description="Disordered" evidence="1">
    <location>
        <begin position="429"/>
        <end position="469"/>
    </location>
</feature>
<dbReference type="AlphaFoldDB" id="A0A0C3RYW9"/>
<evidence type="ECO:0000313" key="2">
    <source>
        <dbReference type="EMBL" id="KIP07421.1"/>
    </source>
</evidence>
<organism evidence="2 3">
    <name type="scientific">Phlebiopsis gigantea (strain 11061_1 CR5-6)</name>
    <name type="common">White-rot fungus</name>
    <name type="synonym">Peniophora gigantea</name>
    <dbReference type="NCBI Taxonomy" id="745531"/>
    <lineage>
        <taxon>Eukaryota</taxon>
        <taxon>Fungi</taxon>
        <taxon>Dikarya</taxon>
        <taxon>Basidiomycota</taxon>
        <taxon>Agaricomycotina</taxon>
        <taxon>Agaricomycetes</taxon>
        <taxon>Polyporales</taxon>
        <taxon>Phanerochaetaceae</taxon>
        <taxon>Phlebiopsis</taxon>
    </lineage>
</organism>
<evidence type="ECO:0000313" key="3">
    <source>
        <dbReference type="Proteomes" id="UP000053257"/>
    </source>
</evidence>